<organism evidence="1">
    <name type="scientific">freshwater metagenome</name>
    <dbReference type="NCBI Taxonomy" id="449393"/>
    <lineage>
        <taxon>unclassified sequences</taxon>
        <taxon>metagenomes</taxon>
        <taxon>ecological metagenomes</taxon>
    </lineage>
</organism>
<accession>A0A6J7U3D8</accession>
<gene>
    <name evidence="1" type="ORF">UFOPK4358_00109</name>
</gene>
<reference evidence="1" key="1">
    <citation type="submission" date="2020-05" db="EMBL/GenBank/DDBJ databases">
        <authorList>
            <person name="Chiriac C."/>
            <person name="Salcher M."/>
            <person name="Ghai R."/>
            <person name="Kavagutti S V."/>
        </authorList>
    </citation>
    <scope>NUCLEOTIDE SEQUENCE</scope>
</reference>
<protein>
    <submittedName>
        <fullName evidence="1">Unannotated protein</fullName>
    </submittedName>
</protein>
<dbReference type="AlphaFoldDB" id="A0A6J7U3D8"/>
<sequence length="45" mass="4801">MAVAAAKAASAFNKLCSPTTARFNSPTFRPVTVIMARDEFGARLI</sequence>
<evidence type="ECO:0000313" key="1">
    <source>
        <dbReference type="EMBL" id="CAB5058648.1"/>
    </source>
</evidence>
<proteinExistence type="predicted"/>
<dbReference type="EMBL" id="CAFBQQ010000006">
    <property type="protein sequence ID" value="CAB5058648.1"/>
    <property type="molecule type" value="Genomic_DNA"/>
</dbReference>
<name>A0A6J7U3D8_9ZZZZ</name>